<dbReference type="InterPro" id="IPR008410">
    <property type="entry name" value="BCSC_C"/>
</dbReference>
<accession>A0A1K1VXF2</accession>
<dbReference type="Proteomes" id="UP000182350">
    <property type="component" value="Unassembled WGS sequence"/>
</dbReference>
<protein>
    <submittedName>
        <fullName evidence="7">Cellulose synthase operon protein C C-terminus (BCSC_C)</fullName>
    </submittedName>
</protein>
<evidence type="ECO:0000256" key="1">
    <source>
        <dbReference type="ARBA" id="ARBA00003476"/>
    </source>
</evidence>
<gene>
    <name evidence="7" type="ORF">SAMN02745752_01137</name>
</gene>
<evidence type="ECO:0000256" key="5">
    <source>
        <dbReference type="SAM" id="SignalP"/>
    </source>
</evidence>
<feature type="chain" id="PRO_5013267315" evidence="5">
    <location>
        <begin position="20"/>
        <end position="751"/>
    </location>
</feature>
<feature type="signal peptide" evidence="5">
    <location>
        <begin position="1"/>
        <end position="19"/>
    </location>
</feature>
<dbReference type="Pfam" id="PF05420">
    <property type="entry name" value="BCSC_C"/>
    <property type="match status" value="1"/>
</dbReference>
<dbReference type="GO" id="GO:0030244">
    <property type="term" value="P:cellulose biosynthetic process"/>
    <property type="evidence" value="ECO:0007669"/>
    <property type="project" value="InterPro"/>
</dbReference>
<dbReference type="EMBL" id="FPJW01000003">
    <property type="protein sequence ID" value="SFX29838.1"/>
    <property type="molecule type" value="Genomic_DNA"/>
</dbReference>
<evidence type="ECO:0000313" key="8">
    <source>
        <dbReference type="Proteomes" id="UP000182350"/>
    </source>
</evidence>
<dbReference type="STRING" id="1122209.SAMN02745752_01137"/>
<keyword evidence="2 5" id="KW-0732">Signal</keyword>
<dbReference type="InterPro" id="IPR011990">
    <property type="entry name" value="TPR-like_helical_dom_sf"/>
</dbReference>
<name>A0A1K1VXF2_9GAMM</name>
<evidence type="ECO:0000256" key="3">
    <source>
        <dbReference type="ARBA" id="ARBA00022737"/>
    </source>
</evidence>
<dbReference type="SUPFAM" id="SSF48452">
    <property type="entry name" value="TPR-like"/>
    <property type="match status" value="1"/>
</dbReference>
<sequence>MKPMLLTGLLLTQALAVTAAQPDLLQHQQRPEDTRHQVATDEYLRPAVPGAEASVVEVDTTGIWFHIRHGQLTQARAEFNRLQAANPGWQPDSDLRAALQNRPAPTSTTDPYELEMGRLARMSETQVRALPAARLSAAASETASRQHANNALLLGWLYLQRHEPVEALPLFQQAASWQPGQGAEDGLAEAHFRLAQQAATGQQPELALQQAGLSRQHGRATAYADLGWLLYDQQHFVAAQFAFEQPPATENSIYGQLLTLQAQQQYEQAETLACTERGRSQRIAGICDDLGPMLAWAAFEAADYRQAADRFDPLLTADPGNEGYAFALEESLRRLNATARLAEARQRHPLLRESVSRLAFDRAWGRKQFDLAQRMMPAPALAGRDDWQLTLGLQGRIKQGDKGLTRLTHYQPYVAATRVWDEVRLGVALRMDELNSGRPPLDADFGTQPDQAPQRRALADTRSFSPEISARHERDGLTLQGSFFTIQQGEAKSSQAYGQLQGDWYPALGLVSLTLFRQPLEDSLLARQGAKDPASDREWGQVADQGGRLLLAIPVAEKTGVAVSGTLASQQGQRVADNDRKALRLDLAHDFADRFSEPELDYLRLGPFIEWMSWDQNLSHFTYGHGGYYSPQQLLRTGLQLELLTAEARTWQVRSRVSLAWNRVKEDAADFYPLDASGVSYDANSSRGLGGDLMLEGMRLVNQQLLVGGYLGYAAADDYRDARFGLVVRVPLQSRHSVISADLPLSRVAGH</sequence>
<proteinExistence type="predicted"/>
<organism evidence="7 8">
    <name type="scientific">Marinospirillum alkaliphilum DSM 21637</name>
    <dbReference type="NCBI Taxonomy" id="1122209"/>
    <lineage>
        <taxon>Bacteria</taxon>
        <taxon>Pseudomonadati</taxon>
        <taxon>Pseudomonadota</taxon>
        <taxon>Gammaproteobacteria</taxon>
        <taxon>Oceanospirillales</taxon>
        <taxon>Oceanospirillaceae</taxon>
        <taxon>Marinospirillum</taxon>
    </lineage>
</organism>
<keyword evidence="4" id="KW-0802">TPR repeat</keyword>
<dbReference type="OrthoDB" id="174989at2"/>
<evidence type="ECO:0000313" key="7">
    <source>
        <dbReference type="EMBL" id="SFX29838.1"/>
    </source>
</evidence>
<dbReference type="Gene3D" id="1.25.40.10">
    <property type="entry name" value="Tetratricopeptide repeat domain"/>
    <property type="match status" value="1"/>
</dbReference>
<keyword evidence="3" id="KW-0677">Repeat</keyword>
<comment type="function">
    <text evidence="1">Required for maximal bacterial cellulose synthesis.</text>
</comment>
<evidence type="ECO:0000256" key="2">
    <source>
        <dbReference type="ARBA" id="ARBA00022729"/>
    </source>
</evidence>
<keyword evidence="8" id="KW-1185">Reference proteome</keyword>
<evidence type="ECO:0000259" key="6">
    <source>
        <dbReference type="Pfam" id="PF05420"/>
    </source>
</evidence>
<dbReference type="AlphaFoldDB" id="A0A1K1VXF2"/>
<feature type="domain" description="Cellulose synthase operon C C-terminal" evidence="6">
    <location>
        <begin position="407"/>
        <end position="730"/>
    </location>
</feature>
<dbReference type="GO" id="GO:0019867">
    <property type="term" value="C:outer membrane"/>
    <property type="evidence" value="ECO:0007669"/>
    <property type="project" value="InterPro"/>
</dbReference>
<reference evidence="7 8" key="1">
    <citation type="submission" date="2016-11" db="EMBL/GenBank/DDBJ databases">
        <authorList>
            <person name="Jaros S."/>
            <person name="Januszkiewicz K."/>
            <person name="Wedrychowicz H."/>
        </authorList>
    </citation>
    <scope>NUCLEOTIDE SEQUENCE [LARGE SCALE GENOMIC DNA]</scope>
    <source>
        <strain evidence="7 8">DSM 21637</strain>
    </source>
</reference>
<evidence type="ECO:0000256" key="4">
    <source>
        <dbReference type="ARBA" id="ARBA00022803"/>
    </source>
</evidence>